<feature type="signal peptide" evidence="3">
    <location>
        <begin position="1"/>
        <end position="17"/>
    </location>
</feature>
<feature type="domain" description="Peptidase C1A papain C-terminal" evidence="4">
    <location>
        <begin position="156"/>
        <end position="376"/>
    </location>
</feature>
<feature type="chain" id="PRO_5009367900" description="Peptidase C1A papain C-terminal domain-containing protein" evidence="3">
    <location>
        <begin position="18"/>
        <end position="377"/>
    </location>
</feature>
<dbReference type="VEuPathDB" id="FungiDB:PYU1_G002144"/>
<dbReference type="EnsemblProtists" id="PYU1_T002143">
    <property type="protein sequence ID" value="PYU1_T002143"/>
    <property type="gene ID" value="PYU1_G002141"/>
</dbReference>
<name>K3WB02_GLOUD</name>
<evidence type="ECO:0000259" key="4">
    <source>
        <dbReference type="SMART" id="SM00645"/>
    </source>
</evidence>
<keyword evidence="3" id="KW-0732">Signal</keyword>
<dbReference type="HOGENOM" id="CLU_012184_1_0_1"/>
<sequence length="377" mass="39873">MKISFAALASLLGSAHAIASPSTISKSDFPRFLQEKTTLEQELRAWKESAAGQLAKQHDFFITASKTNVQSADEMHEDQVRRFFLTKLHIEQAQQANPDAVFSTDSPFTLMTDEEFAAFVGNSFKRGDSGSVLLGQGLAMELPGDQVDASDVNGTIPDAGDKDWTTSGCVAPVKNQGQCGSCWAFAAVASLESAYCLKGNPLTLLSDQQVVSCDSESGGCEGGFPGDALNYVQQNRGICLAEAYPYVSGTSRETEECETASCTVQAIEIQQVVNVPRSESGLVTALGGRPVAVGVAAGNNTWKQYKRGVVSSCSSSQLDHAVLAVGYGGSSTSTPFFKIKNSWGTTWGEAGYIRLKRGVSGAGTCGIIGPKSVYPVL</sequence>
<dbReference type="eggNOG" id="KOG1543">
    <property type="taxonomic scope" value="Eukaryota"/>
</dbReference>
<dbReference type="OMA" id="CTEDAYP"/>
<protein>
    <recommendedName>
        <fullName evidence="4">Peptidase C1A papain C-terminal domain-containing protein</fullName>
    </recommendedName>
</protein>
<dbReference type="InterPro" id="IPR038765">
    <property type="entry name" value="Papain-like_cys_pep_sf"/>
</dbReference>
<proteinExistence type="inferred from homology"/>
<dbReference type="PANTHER" id="PTHR12411">
    <property type="entry name" value="CYSTEINE PROTEASE FAMILY C1-RELATED"/>
    <property type="match status" value="1"/>
</dbReference>
<evidence type="ECO:0000256" key="3">
    <source>
        <dbReference type="SAM" id="SignalP"/>
    </source>
</evidence>
<dbReference type="GO" id="GO:0006508">
    <property type="term" value="P:proteolysis"/>
    <property type="evidence" value="ECO:0007669"/>
    <property type="project" value="InterPro"/>
</dbReference>
<dbReference type="SMART" id="SM00645">
    <property type="entry name" value="Pept_C1"/>
    <property type="match status" value="1"/>
</dbReference>
<dbReference type="Gene3D" id="3.90.70.10">
    <property type="entry name" value="Cysteine proteinases"/>
    <property type="match status" value="1"/>
</dbReference>
<dbReference type="STRING" id="431595.K3WB02"/>
<dbReference type="InterPro" id="IPR013128">
    <property type="entry name" value="Peptidase_C1A"/>
</dbReference>
<accession>T1NX55</accession>
<dbReference type="InParanoid" id="K3WB02"/>
<dbReference type="PROSITE" id="PS00139">
    <property type="entry name" value="THIOL_PROTEASE_CYS"/>
    <property type="match status" value="1"/>
</dbReference>
<reference evidence="6" key="1">
    <citation type="journal article" date="2010" name="Genome Biol.">
        <title>Genome sequence of the necrotrophic plant pathogen Pythium ultimum reveals original pathogenicity mechanisms and effector repertoire.</title>
        <authorList>
            <person name="Levesque C.A."/>
            <person name="Brouwer H."/>
            <person name="Cano L."/>
            <person name="Hamilton J.P."/>
            <person name="Holt C."/>
            <person name="Huitema E."/>
            <person name="Raffaele S."/>
            <person name="Robideau G.P."/>
            <person name="Thines M."/>
            <person name="Win J."/>
            <person name="Zerillo M.M."/>
            <person name="Beakes G.W."/>
            <person name="Boore J.L."/>
            <person name="Busam D."/>
            <person name="Dumas B."/>
            <person name="Ferriera S."/>
            <person name="Fuerstenberg S.I."/>
            <person name="Gachon C.M."/>
            <person name="Gaulin E."/>
            <person name="Govers F."/>
            <person name="Grenville-Briggs L."/>
            <person name="Horner N."/>
            <person name="Hostetler J."/>
            <person name="Jiang R.H."/>
            <person name="Johnson J."/>
            <person name="Krajaejun T."/>
            <person name="Lin H."/>
            <person name="Meijer H.J."/>
            <person name="Moore B."/>
            <person name="Morris P."/>
            <person name="Phuntmart V."/>
            <person name="Puiu D."/>
            <person name="Shetty J."/>
            <person name="Stajich J.E."/>
            <person name="Tripathy S."/>
            <person name="Wawra S."/>
            <person name="van West P."/>
            <person name="Whitty B.R."/>
            <person name="Coutinho P.M."/>
            <person name="Henrissat B."/>
            <person name="Martin F."/>
            <person name="Thomas P.D."/>
            <person name="Tyler B.M."/>
            <person name="De Vries R.P."/>
            <person name="Kamoun S."/>
            <person name="Yandell M."/>
            <person name="Tisserat N."/>
            <person name="Buell C.R."/>
        </authorList>
    </citation>
    <scope>NUCLEOTIDE SEQUENCE</scope>
    <source>
        <strain evidence="6">DAOM:BR144</strain>
    </source>
</reference>
<dbReference type="InterPro" id="IPR000668">
    <property type="entry name" value="Peptidase_C1A_C"/>
</dbReference>
<dbReference type="AlphaFoldDB" id="K3WB02"/>
<comment type="similarity">
    <text evidence="1">Belongs to the peptidase C1 family.</text>
</comment>
<dbReference type="EMBL" id="GL376634">
    <property type="status" value="NOT_ANNOTATED_CDS"/>
    <property type="molecule type" value="Genomic_DNA"/>
</dbReference>
<dbReference type="EnsemblProtists" id="PYU1_T002146">
    <property type="protein sequence ID" value="PYU1_T002146"/>
    <property type="gene ID" value="PYU1_G002144"/>
</dbReference>
<evidence type="ECO:0000313" key="6">
    <source>
        <dbReference type="Proteomes" id="UP000019132"/>
    </source>
</evidence>
<dbReference type="InterPro" id="IPR000169">
    <property type="entry name" value="Pept_cys_AS"/>
</dbReference>
<dbReference type="VEuPathDB" id="FungiDB:PYU1_G002141"/>
<dbReference type="InterPro" id="IPR039417">
    <property type="entry name" value="Peptidase_C1A_papain-like"/>
</dbReference>
<evidence type="ECO:0000256" key="1">
    <source>
        <dbReference type="ARBA" id="ARBA00008455"/>
    </source>
</evidence>
<reference evidence="6" key="2">
    <citation type="submission" date="2010-04" db="EMBL/GenBank/DDBJ databases">
        <authorList>
            <person name="Buell R."/>
            <person name="Hamilton J."/>
            <person name="Hostetler J."/>
        </authorList>
    </citation>
    <scope>NUCLEOTIDE SEQUENCE [LARGE SCALE GENOMIC DNA]</scope>
    <source>
        <strain evidence="6">DAOM:BR144</strain>
    </source>
</reference>
<organism evidence="5 6">
    <name type="scientific">Globisporangium ultimum (strain ATCC 200006 / CBS 805.95 / DAOM BR144)</name>
    <name type="common">Pythium ultimum</name>
    <dbReference type="NCBI Taxonomy" id="431595"/>
    <lineage>
        <taxon>Eukaryota</taxon>
        <taxon>Sar</taxon>
        <taxon>Stramenopiles</taxon>
        <taxon>Oomycota</taxon>
        <taxon>Peronosporomycetes</taxon>
        <taxon>Pythiales</taxon>
        <taxon>Pythiaceae</taxon>
        <taxon>Globisporangium</taxon>
    </lineage>
</organism>
<keyword evidence="2" id="KW-0865">Zymogen</keyword>
<dbReference type="CDD" id="cd02248">
    <property type="entry name" value="Peptidase_C1A"/>
    <property type="match status" value="1"/>
</dbReference>
<dbReference type="GO" id="GO:0008234">
    <property type="term" value="F:cysteine-type peptidase activity"/>
    <property type="evidence" value="ECO:0007669"/>
    <property type="project" value="InterPro"/>
</dbReference>
<accession>K3WB02</accession>
<dbReference type="Pfam" id="PF00112">
    <property type="entry name" value="Peptidase_C1"/>
    <property type="match status" value="1"/>
</dbReference>
<dbReference type="PROSITE" id="PS00639">
    <property type="entry name" value="THIOL_PROTEASE_HIS"/>
    <property type="match status" value="1"/>
</dbReference>
<dbReference type="InterPro" id="IPR025660">
    <property type="entry name" value="Pept_his_AS"/>
</dbReference>
<keyword evidence="6" id="KW-1185">Reference proteome</keyword>
<evidence type="ECO:0000256" key="2">
    <source>
        <dbReference type="ARBA" id="ARBA00023145"/>
    </source>
</evidence>
<dbReference type="SUPFAM" id="SSF54001">
    <property type="entry name" value="Cysteine proteinases"/>
    <property type="match status" value="1"/>
</dbReference>
<evidence type="ECO:0000313" key="5">
    <source>
        <dbReference type="EnsemblProtists" id="PYU1_T002143"/>
    </source>
</evidence>
<reference evidence="5" key="3">
    <citation type="submission" date="2015-02" db="UniProtKB">
        <authorList>
            <consortium name="EnsemblProtists"/>
        </authorList>
    </citation>
    <scope>IDENTIFICATION</scope>
    <source>
        <strain evidence="5">DAOM BR144</strain>
    </source>
</reference>
<dbReference type="Proteomes" id="UP000019132">
    <property type="component" value="Unassembled WGS sequence"/>
</dbReference>
<dbReference type="PRINTS" id="PR00705">
    <property type="entry name" value="PAPAIN"/>
</dbReference>